<sequence length="67" mass="7615">MTERPDTPRLTDRAEAARRERLEREAAALRANLRRRKQQSRARSTPDDTPDSRGGEHSGSDISGNER</sequence>
<feature type="region of interest" description="Disordered" evidence="1">
    <location>
        <begin position="30"/>
        <end position="67"/>
    </location>
</feature>
<dbReference type="RefSeq" id="WP_116701832.1">
    <property type="nucleotide sequence ID" value="NZ_QUWV01000014.1"/>
</dbReference>
<protein>
    <submittedName>
        <fullName evidence="2">Uncharacterized protein</fullName>
    </submittedName>
</protein>
<dbReference type="EMBL" id="QUWV01000014">
    <property type="protein sequence ID" value="RFD21237.1"/>
    <property type="molecule type" value="Genomic_DNA"/>
</dbReference>
<evidence type="ECO:0000256" key="1">
    <source>
        <dbReference type="SAM" id="MobiDB-lite"/>
    </source>
</evidence>
<dbReference type="Proteomes" id="UP000262371">
    <property type="component" value="Unassembled WGS sequence"/>
</dbReference>
<evidence type="ECO:0000313" key="2">
    <source>
        <dbReference type="EMBL" id="RFD21237.1"/>
    </source>
</evidence>
<gene>
    <name evidence="2" type="ORF">DY926_01860</name>
</gene>
<accession>A0A371Z432</accession>
<keyword evidence="3" id="KW-1185">Reference proteome</keyword>
<name>A0A371Z432_9PROT</name>
<feature type="compositionally biased region" description="Basic and acidic residues" evidence="1">
    <location>
        <begin position="44"/>
        <end position="67"/>
    </location>
</feature>
<reference evidence="2 3" key="1">
    <citation type="submission" date="2018-08" db="EMBL/GenBank/DDBJ databases">
        <title>Komagataeibacter sp. AV 382.</title>
        <authorList>
            <person name="Skraban J."/>
            <person name="Trcek J."/>
        </authorList>
    </citation>
    <scope>NUCLEOTIDE SEQUENCE [LARGE SCALE GENOMIC DNA]</scope>
    <source>
        <strain evidence="2 3">AV 382</strain>
    </source>
</reference>
<organism evidence="2 3">
    <name type="scientific">Komagataeibacter melaceti</name>
    <dbReference type="NCBI Taxonomy" id="2766577"/>
    <lineage>
        <taxon>Bacteria</taxon>
        <taxon>Pseudomonadati</taxon>
        <taxon>Pseudomonadota</taxon>
        <taxon>Alphaproteobacteria</taxon>
        <taxon>Acetobacterales</taxon>
        <taxon>Acetobacteraceae</taxon>
        <taxon>Komagataeibacter</taxon>
    </lineage>
</organism>
<dbReference type="AlphaFoldDB" id="A0A371Z432"/>
<comment type="caution">
    <text evidence="2">The sequence shown here is derived from an EMBL/GenBank/DDBJ whole genome shotgun (WGS) entry which is preliminary data.</text>
</comment>
<proteinExistence type="predicted"/>
<evidence type="ECO:0000313" key="3">
    <source>
        <dbReference type="Proteomes" id="UP000262371"/>
    </source>
</evidence>